<dbReference type="Gene3D" id="1.10.10.10">
    <property type="entry name" value="Winged helix-like DNA-binding domain superfamily/Winged helix DNA-binding domain"/>
    <property type="match status" value="1"/>
</dbReference>
<comment type="caution">
    <text evidence="1">The sequence shown here is derived from an EMBL/GenBank/DDBJ whole genome shotgun (WGS) entry which is preliminary data.</text>
</comment>
<protein>
    <recommendedName>
        <fullName evidence="3">HTH deoR-type domain-containing protein</fullName>
    </recommendedName>
</protein>
<dbReference type="AlphaFoldDB" id="A0A1F8F995"/>
<accession>A0A1F8F995</accession>
<dbReference type="EMBL" id="MGJP01000028">
    <property type="protein sequence ID" value="OGN09732.1"/>
    <property type="molecule type" value="Genomic_DNA"/>
</dbReference>
<evidence type="ECO:0000313" key="1">
    <source>
        <dbReference type="EMBL" id="OGN09732.1"/>
    </source>
</evidence>
<name>A0A1F8F995_9BACT</name>
<dbReference type="InterPro" id="IPR036388">
    <property type="entry name" value="WH-like_DNA-bd_sf"/>
</dbReference>
<dbReference type="Proteomes" id="UP000177167">
    <property type="component" value="Unassembled WGS sequence"/>
</dbReference>
<evidence type="ECO:0000313" key="2">
    <source>
        <dbReference type="Proteomes" id="UP000177167"/>
    </source>
</evidence>
<reference evidence="1 2" key="1">
    <citation type="journal article" date="2016" name="Nat. Commun.">
        <title>Thousands of microbial genomes shed light on interconnected biogeochemical processes in an aquifer system.</title>
        <authorList>
            <person name="Anantharaman K."/>
            <person name="Brown C.T."/>
            <person name="Hug L.A."/>
            <person name="Sharon I."/>
            <person name="Castelle C.J."/>
            <person name="Probst A.J."/>
            <person name="Thomas B.C."/>
            <person name="Singh A."/>
            <person name="Wilkins M.J."/>
            <person name="Karaoz U."/>
            <person name="Brodie E.L."/>
            <person name="Williams K.H."/>
            <person name="Hubbard S.S."/>
            <person name="Banfield J.F."/>
        </authorList>
    </citation>
    <scope>NUCLEOTIDE SEQUENCE [LARGE SCALE GENOMIC DNA]</scope>
</reference>
<gene>
    <name evidence="1" type="ORF">A3J46_02750</name>
</gene>
<sequence length="215" mass="24588">MEREDVLKFTNSVILLSKLFTTVEDKFLKRKLYEKLSDFVSAFMEQKSASSSASHNIDLNLKNSTNNLLDHLEYLAHISKNNVTPLLIAQRNLLKFKLHHILKQNEEGKTDKTSNTQQSLERLVSEHPATETELVLSKQKPTLLAQRRNNFGTGITTKERIFNYIKKTPDVRTKDVLNEFSALSGRTVKRSLKELIDGGFLRKRSDGIAVYYTCG</sequence>
<organism evidence="1 2">
    <name type="scientific">Candidatus Yanofskybacteria bacterium RIFCSPHIGHO2_02_FULL_41_11</name>
    <dbReference type="NCBI Taxonomy" id="1802675"/>
    <lineage>
        <taxon>Bacteria</taxon>
        <taxon>Candidatus Yanofskyibacteriota</taxon>
    </lineage>
</organism>
<proteinExistence type="predicted"/>
<evidence type="ECO:0008006" key="3">
    <source>
        <dbReference type="Google" id="ProtNLM"/>
    </source>
</evidence>